<dbReference type="EMBL" id="CM042013">
    <property type="protein sequence ID" value="KAI3736624.1"/>
    <property type="molecule type" value="Genomic_DNA"/>
</dbReference>
<evidence type="ECO:0000313" key="1">
    <source>
        <dbReference type="EMBL" id="KAI3736624.1"/>
    </source>
</evidence>
<reference evidence="2" key="1">
    <citation type="journal article" date="2022" name="Mol. Ecol. Resour.">
        <title>The genomes of chicory, endive, great burdock and yacon provide insights into Asteraceae palaeo-polyploidization history and plant inulin production.</title>
        <authorList>
            <person name="Fan W."/>
            <person name="Wang S."/>
            <person name="Wang H."/>
            <person name="Wang A."/>
            <person name="Jiang F."/>
            <person name="Liu H."/>
            <person name="Zhao H."/>
            <person name="Xu D."/>
            <person name="Zhang Y."/>
        </authorList>
    </citation>
    <scope>NUCLEOTIDE SEQUENCE [LARGE SCALE GENOMIC DNA]</scope>
    <source>
        <strain evidence="2">cv. Punajuju</strain>
    </source>
</reference>
<dbReference type="Proteomes" id="UP001055811">
    <property type="component" value="Linkage Group LG05"/>
</dbReference>
<gene>
    <name evidence="1" type="ORF">L2E82_26538</name>
</gene>
<name>A0ACB9CQP8_CICIN</name>
<evidence type="ECO:0000313" key="2">
    <source>
        <dbReference type="Proteomes" id="UP001055811"/>
    </source>
</evidence>
<proteinExistence type="predicted"/>
<organism evidence="1 2">
    <name type="scientific">Cichorium intybus</name>
    <name type="common">Chicory</name>
    <dbReference type="NCBI Taxonomy" id="13427"/>
    <lineage>
        <taxon>Eukaryota</taxon>
        <taxon>Viridiplantae</taxon>
        <taxon>Streptophyta</taxon>
        <taxon>Embryophyta</taxon>
        <taxon>Tracheophyta</taxon>
        <taxon>Spermatophyta</taxon>
        <taxon>Magnoliopsida</taxon>
        <taxon>eudicotyledons</taxon>
        <taxon>Gunneridae</taxon>
        <taxon>Pentapetalae</taxon>
        <taxon>asterids</taxon>
        <taxon>campanulids</taxon>
        <taxon>Asterales</taxon>
        <taxon>Asteraceae</taxon>
        <taxon>Cichorioideae</taxon>
        <taxon>Cichorieae</taxon>
        <taxon>Cichoriinae</taxon>
        <taxon>Cichorium</taxon>
    </lineage>
</organism>
<keyword evidence="2" id="KW-1185">Reference proteome</keyword>
<protein>
    <submittedName>
        <fullName evidence="1">Uncharacterized protein</fullName>
    </submittedName>
</protein>
<sequence length="102" mass="11107">MVPSFPLLLQLNEVQTTIAIAIPSYNIGSQDCRNFTPNSIGHRGCSAQPWHPRSLTALYLSRSLNVEIEPGFHKLQNSKPSQSCRRAQSSLPPLAPVAAIAV</sequence>
<accession>A0ACB9CQP8</accession>
<comment type="caution">
    <text evidence="1">The sequence shown here is derived from an EMBL/GenBank/DDBJ whole genome shotgun (WGS) entry which is preliminary data.</text>
</comment>
<reference evidence="1 2" key="2">
    <citation type="journal article" date="2022" name="Mol. Ecol. Resour.">
        <title>The genomes of chicory, endive, great burdock and yacon provide insights into Asteraceae paleo-polyploidization history and plant inulin production.</title>
        <authorList>
            <person name="Fan W."/>
            <person name="Wang S."/>
            <person name="Wang H."/>
            <person name="Wang A."/>
            <person name="Jiang F."/>
            <person name="Liu H."/>
            <person name="Zhao H."/>
            <person name="Xu D."/>
            <person name="Zhang Y."/>
        </authorList>
    </citation>
    <scope>NUCLEOTIDE SEQUENCE [LARGE SCALE GENOMIC DNA]</scope>
    <source>
        <strain evidence="2">cv. Punajuju</strain>
        <tissue evidence="1">Leaves</tissue>
    </source>
</reference>